<keyword evidence="2 3" id="KW-0040">ANK repeat</keyword>
<dbReference type="InterPro" id="IPR051165">
    <property type="entry name" value="Multifunctional_ANK_Repeat"/>
</dbReference>
<protein>
    <submittedName>
        <fullName evidence="5">Ankyrin repeat domain-containing protein 62</fullName>
    </submittedName>
</protein>
<dbReference type="GO" id="GO:0043531">
    <property type="term" value="F:ADP binding"/>
    <property type="evidence" value="ECO:0007669"/>
    <property type="project" value="InterPro"/>
</dbReference>
<dbReference type="SMART" id="SM00248">
    <property type="entry name" value="ANK"/>
    <property type="match status" value="5"/>
</dbReference>
<gene>
    <name evidence="5" type="ORF">Fcan01_21031</name>
</gene>
<comment type="caution">
    <text evidence="5">The sequence shown here is derived from an EMBL/GenBank/DDBJ whole genome shotgun (WGS) entry which is preliminary data.</text>
</comment>
<dbReference type="Gene3D" id="1.25.40.20">
    <property type="entry name" value="Ankyrin repeat-containing domain"/>
    <property type="match status" value="1"/>
</dbReference>
<dbReference type="SUPFAM" id="SSF52540">
    <property type="entry name" value="P-loop containing nucleoside triphosphate hydrolases"/>
    <property type="match status" value="1"/>
</dbReference>
<dbReference type="InterPro" id="IPR036770">
    <property type="entry name" value="Ankyrin_rpt-contain_sf"/>
</dbReference>
<sequence length="1596" mass="182875">MAKEIEKDNIYSNVYCLSRFNTAFIKQFELAVKDYKKSIQPGREKYVKKSTLVHGIGTGIGVGEANHVQSGICSDHLHLKYQPFTNNILYGTFARLSILAAREKAKFFGRICLHSSIRIPPENRAYSDLAAPIQNTLNYSHLRDFRIECILGGIIGICFEMGPIAASSRMAGNYFHNKFQFREKAKKIVATLQNSDSSKETFYDVQQQRQNLYKILIQGATEIFVAFEEIFMAVAQHDLRDLHKIVHDAVCRIFHYLSHSDLQEFSSQSIWKGVLEGTSKFSTLGKATKLKARGHKIYIVKKTDVKPADVKSIKKNFLQKLKLSKISKGITQKVYSQLKLPRNKNAVKINSSDLFNFSGVLFLTDNNPLRKRTIYAKDEDKLDLYGCRLSFEGESSEYLERLGYKSLDDRFDDKYGEKRINEVQLDEVNEKILNDLEEDWKKLQNDISVVHQEVQNVGNVLYDKVENIAQIIRQAKTKEEINFLPYPKPDKNFTGRTELMDKIINSFTSWSNNSNHQIGFPLVDLHGLGGHGKTQTAQNIAERCLKDNLLRISGVIWIDAEEQSGIVAKIRRELENQEIQNLPENDGILLASKLYDFIITKSPQKILVIFDNVEGFEEIEKYLPFNKNVDNIAVLITSVEKIIIPTGMGEIDTFNMDILEEGEAKELAVKILNVDDTDPDISLLVSESGRIPIVLCFMARTIASVKNLGRLSYTITQFLQEMKDTSKILRYPNDPNIKDNLNLQYKKSLYTCVKIAVEKLQESNHLYAPIAIHIIEICPYFSNHCPLGYFLNHVSTIKRDIREISNASLIPLKPIEVLKNAIQLLSSFSLVNYKLDTHSKFGVEVEIHRLVQTTVGLIQEDEKRDHDILEDLIGCGDYPRSEFSDVEVGKIDEAFFHSGSIAILWSHTVKFEDLIRKYFMEKASLKKMIDHGFFHEIGKLIQILGGKNLTKKILQFEPDQAVARLPIQNAFQSALTDDFNGLGLHFIQILKDKRTDICDTLWTGGITSTVKFCIKGLNLAVVTALVEEFSLDEDFLSRKNDENQTLLMLAIICGKMDIAKYLLDKNTNPFVKGYHGHTALHFLARGFWKRDAEITNLLVTQIVSKYPTLIYEKDDDGRLPFMLAAKSGYKSVLTFLLESMTDPKTHIDCLDNMGHTALMLAIQNKRFKLIPDAIQVLLKYGADIHYRNPLSLWTAWHYAFCPEFCYQNDKISGLNDVLKILVENKVSPDLPDENAANNLCRIFDCKDADGLTILELAESMKISGGYNNEYSEEKVFYMDVIIDFIKNLKNRILLPLDPEGYNLTEAKEKQRRRWYEYPMWEEQRPTTKFTFNGLLENKGQLLSHKFYCLARLIPFVSNTFDRVPGNRDCGQDIKYGCDDDRVGSDGMSHHPPFSISDSHIELEICPINCNNYPSSKTICIPTCCGINAFFDYWNNTCHQRLGIPTSNYVGLYKSPEEEYNVQDQENDLDLVFLRRNLKQNCTKIGKYPYTTVVENEKDPAGRRDVGFLKRYLVDGRMMRQTEDGKTWVEMELPPEKFCIQRMSVYDLPWDVDRELYQVLFVCDDTKTKSSGCFTLLSGHQYILFLILVIKILEQHM</sequence>
<keyword evidence="6" id="KW-1185">Reference proteome</keyword>
<proteinExistence type="predicted"/>
<accession>A0A226DGG1</accession>
<dbReference type="EMBL" id="LNIX01000019">
    <property type="protein sequence ID" value="OXA44622.1"/>
    <property type="molecule type" value="Genomic_DNA"/>
</dbReference>
<evidence type="ECO:0000313" key="5">
    <source>
        <dbReference type="EMBL" id="OXA44622.1"/>
    </source>
</evidence>
<feature type="domain" description="NB-ARC" evidence="4">
    <location>
        <begin position="500"/>
        <end position="670"/>
    </location>
</feature>
<dbReference type="PROSITE" id="PS50297">
    <property type="entry name" value="ANK_REP_REGION"/>
    <property type="match status" value="1"/>
</dbReference>
<dbReference type="Pfam" id="PF12796">
    <property type="entry name" value="Ank_2"/>
    <property type="match status" value="2"/>
</dbReference>
<dbReference type="InterPro" id="IPR002110">
    <property type="entry name" value="Ankyrin_rpt"/>
</dbReference>
<keyword evidence="1" id="KW-0677">Repeat</keyword>
<evidence type="ECO:0000256" key="3">
    <source>
        <dbReference type="PROSITE-ProRule" id="PRU00023"/>
    </source>
</evidence>
<evidence type="ECO:0000256" key="1">
    <source>
        <dbReference type="ARBA" id="ARBA00022737"/>
    </source>
</evidence>
<evidence type="ECO:0000256" key="2">
    <source>
        <dbReference type="ARBA" id="ARBA00023043"/>
    </source>
</evidence>
<evidence type="ECO:0000313" key="6">
    <source>
        <dbReference type="Proteomes" id="UP000198287"/>
    </source>
</evidence>
<organism evidence="5 6">
    <name type="scientific">Folsomia candida</name>
    <name type="common">Springtail</name>
    <dbReference type="NCBI Taxonomy" id="158441"/>
    <lineage>
        <taxon>Eukaryota</taxon>
        <taxon>Metazoa</taxon>
        <taxon>Ecdysozoa</taxon>
        <taxon>Arthropoda</taxon>
        <taxon>Hexapoda</taxon>
        <taxon>Collembola</taxon>
        <taxon>Entomobryomorpha</taxon>
        <taxon>Isotomoidea</taxon>
        <taxon>Isotomidae</taxon>
        <taxon>Proisotominae</taxon>
        <taxon>Folsomia</taxon>
    </lineage>
</organism>
<reference evidence="5 6" key="1">
    <citation type="submission" date="2015-12" db="EMBL/GenBank/DDBJ databases">
        <title>The genome of Folsomia candida.</title>
        <authorList>
            <person name="Faddeeva A."/>
            <person name="Derks M.F."/>
            <person name="Anvar Y."/>
            <person name="Smit S."/>
            <person name="Van Straalen N."/>
            <person name="Roelofs D."/>
        </authorList>
    </citation>
    <scope>NUCLEOTIDE SEQUENCE [LARGE SCALE GENOMIC DNA]</scope>
    <source>
        <strain evidence="5 6">VU population</strain>
        <tissue evidence="5">Whole body</tissue>
    </source>
</reference>
<dbReference type="PANTHER" id="PTHR24123:SF33">
    <property type="entry name" value="PROTEIN HOS4"/>
    <property type="match status" value="1"/>
</dbReference>
<dbReference type="Proteomes" id="UP000198287">
    <property type="component" value="Unassembled WGS sequence"/>
</dbReference>
<dbReference type="PANTHER" id="PTHR24123">
    <property type="entry name" value="ANKYRIN REPEAT-CONTAINING"/>
    <property type="match status" value="1"/>
</dbReference>
<dbReference type="PROSITE" id="PS50088">
    <property type="entry name" value="ANK_REPEAT"/>
    <property type="match status" value="1"/>
</dbReference>
<name>A0A226DGG1_FOLCA</name>
<dbReference type="SUPFAM" id="SSF48403">
    <property type="entry name" value="Ankyrin repeat"/>
    <property type="match status" value="1"/>
</dbReference>
<dbReference type="Pfam" id="PF00931">
    <property type="entry name" value="NB-ARC"/>
    <property type="match status" value="1"/>
</dbReference>
<dbReference type="STRING" id="158441.A0A226DGG1"/>
<dbReference type="InterPro" id="IPR002182">
    <property type="entry name" value="NB-ARC"/>
</dbReference>
<evidence type="ECO:0000259" key="4">
    <source>
        <dbReference type="Pfam" id="PF00931"/>
    </source>
</evidence>
<dbReference type="Gene3D" id="3.40.50.300">
    <property type="entry name" value="P-loop containing nucleotide triphosphate hydrolases"/>
    <property type="match status" value="1"/>
</dbReference>
<feature type="repeat" description="ANK" evidence="3">
    <location>
        <begin position="1153"/>
        <end position="1189"/>
    </location>
</feature>
<dbReference type="OrthoDB" id="6161812at2759"/>
<dbReference type="InterPro" id="IPR027417">
    <property type="entry name" value="P-loop_NTPase"/>
</dbReference>